<evidence type="ECO:0000313" key="3">
    <source>
        <dbReference type="Proteomes" id="UP000026960"/>
    </source>
</evidence>
<reference evidence="2" key="2">
    <citation type="submission" date="2015-03" db="UniProtKB">
        <authorList>
            <consortium name="EnsemblPlants"/>
        </authorList>
    </citation>
    <scope>IDENTIFICATION</scope>
</reference>
<name>A0A0D3HKA5_9ORYZ</name>
<dbReference type="Proteomes" id="UP000026960">
    <property type="component" value="Chromosome 11"/>
</dbReference>
<dbReference type="Gramene" id="OBART11G08800.1">
    <property type="protein sequence ID" value="OBART11G08800.1"/>
    <property type="gene ID" value="OBART11G08800"/>
</dbReference>
<dbReference type="PANTHER" id="PTHR45224">
    <property type="entry name" value="OS01G0527900 PROTEIN-RELATED"/>
    <property type="match status" value="1"/>
</dbReference>
<accession>A0A0D3HKA5</accession>
<keyword evidence="1" id="KW-0175">Coiled coil</keyword>
<dbReference type="STRING" id="65489.A0A0D3HKA5"/>
<organism evidence="2">
    <name type="scientific">Oryza barthii</name>
    <dbReference type="NCBI Taxonomy" id="65489"/>
    <lineage>
        <taxon>Eukaryota</taxon>
        <taxon>Viridiplantae</taxon>
        <taxon>Streptophyta</taxon>
        <taxon>Embryophyta</taxon>
        <taxon>Tracheophyta</taxon>
        <taxon>Spermatophyta</taxon>
        <taxon>Magnoliopsida</taxon>
        <taxon>Liliopsida</taxon>
        <taxon>Poales</taxon>
        <taxon>Poaceae</taxon>
        <taxon>BOP clade</taxon>
        <taxon>Oryzoideae</taxon>
        <taxon>Oryzeae</taxon>
        <taxon>Oryzinae</taxon>
        <taxon>Oryza</taxon>
    </lineage>
</organism>
<keyword evidence="3" id="KW-1185">Reference proteome</keyword>
<dbReference type="EnsemblPlants" id="OBART11G08800.1">
    <property type="protein sequence ID" value="OBART11G08800.1"/>
    <property type="gene ID" value="OBART11G08800"/>
</dbReference>
<proteinExistence type="predicted"/>
<evidence type="ECO:0000313" key="2">
    <source>
        <dbReference type="EnsemblPlants" id="OBART11G08800.1"/>
    </source>
</evidence>
<dbReference type="PANTHER" id="PTHR45224:SF10">
    <property type="entry name" value="OS09G0317700 PROTEIN"/>
    <property type="match status" value="1"/>
</dbReference>
<dbReference type="HOGENOM" id="CLU_1231521_0_0_1"/>
<reference evidence="2" key="1">
    <citation type="journal article" date="2009" name="Rice">
        <title>De Novo Next Generation Sequencing of Plant Genomes.</title>
        <authorList>
            <person name="Rounsley S."/>
            <person name="Marri P.R."/>
            <person name="Yu Y."/>
            <person name="He R."/>
            <person name="Sisneros N."/>
            <person name="Goicoechea J.L."/>
            <person name="Lee S.J."/>
            <person name="Angelova A."/>
            <person name="Kudrna D."/>
            <person name="Luo M."/>
            <person name="Affourtit J."/>
            <person name="Desany B."/>
            <person name="Knight J."/>
            <person name="Niazi F."/>
            <person name="Egholm M."/>
            <person name="Wing R.A."/>
        </authorList>
    </citation>
    <scope>NUCLEOTIDE SEQUENCE [LARGE SCALE GENOMIC DNA]</scope>
    <source>
        <strain evidence="2">cv. IRGC 105608</strain>
    </source>
</reference>
<dbReference type="AlphaFoldDB" id="A0A0D3HKA5"/>
<dbReference type="eggNOG" id="ENOG502T0JP">
    <property type="taxonomic scope" value="Eukaryota"/>
</dbReference>
<dbReference type="PaxDb" id="65489-OBART11G08800.1"/>
<feature type="coiled-coil region" evidence="1">
    <location>
        <begin position="178"/>
        <end position="205"/>
    </location>
</feature>
<sequence length="225" mass="26331">MINKVAHFNDCWYWVMAKYLSGQSEGMQQMDKTWLMYNKEAHVITMQSESGGYLSSPEDSEDMEEGKCLVDPLDMLTKNHEDMTEVQPSVSNQKKQSELLTADALWPIEFQLGRHQLMTGTPKLNEHQQGMVMRDELLEIEMRPQDYEVLDNERVAREDEPKKETQPHQGFKARKTMLNNDREKMSEVQLRLSKEQLELARIKQDEANICLDDLFGRRIGLNEYN</sequence>
<evidence type="ECO:0000256" key="1">
    <source>
        <dbReference type="SAM" id="Coils"/>
    </source>
</evidence>
<protein>
    <submittedName>
        <fullName evidence="2">Uncharacterized protein</fullName>
    </submittedName>
</protein>